<keyword evidence="1" id="KW-0732">Signal</keyword>
<evidence type="ECO:0000256" key="1">
    <source>
        <dbReference type="SAM" id="SignalP"/>
    </source>
</evidence>
<protein>
    <submittedName>
        <fullName evidence="2">Uncharacterized protein</fullName>
    </submittedName>
</protein>
<accession>A0A7S3PWG6</accession>
<reference evidence="2" key="1">
    <citation type="submission" date="2021-01" db="EMBL/GenBank/DDBJ databases">
        <authorList>
            <person name="Corre E."/>
            <person name="Pelletier E."/>
            <person name="Niang G."/>
            <person name="Scheremetjew M."/>
            <person name="Finn R."/>
            <person name="Kale V."/>
            <person name="Holt S."/>
            <person name="Cochrane G."/>
            <person name="Meng A."/>
            <person name="Brown T."/>
            <person name="Cohen L."/>
        </authorList>
    </citation>
    <scope>NUCLEOTIDE SEQUENCE</scope>
    <source>
        <strain evidence="2">MM31A-1</strain>
    </source>
</reference>
<organism evidence="2">
    <name type="scientific">Chaetoceros debilis</name>
    <dbReference type="NCBI Taxonomy" id="122233"/>
    <lineage>
        <taxon>Eukaryota</taxon>
        <taxon>Sar</taxon>
        <taxon>Stramenopiles</taxon>
        <taxon>Ochrophyta</taxon>
        <taxon>Bacillariophyta</taxon>
        <taxon>Coscinodiscophyceae</taxon>
        <taxon>Chaetocerotophycidae</taxon>
        <taxon>Chaetocerotales</taxon>
        <taxon>Chaetocerotaceae</taxon>
        <taxon>Chaetoceros</taxon>
    </lineage>
</organism>
<evidence type="ECO:0000313" key="2">
    <source>
        <dbReference type="EMBL" id="CAE0457448.1"/>
    </source>
</evidence>
<proteinExistence type="predicted"/>
<feature type="chain" id="PRO_5031359436" evidence="1">
    <location>
        <begin position="23"/>
        <end position="249"/>
    </location>
</feature>
<dbReference type="AlphaFoldDB" id="A0A7S3PWG6"/>
<sequence>MSTSTSVLLVIYLLGAWRLASSFTLNQKGVRTSSTQIDRKKFISNSLGFISVAGLSLPLPAQAKNQGPSAQDEVAIIVEASETLTTLLDNWEKATIDCTYADVPRELLETKNKEQLLEKASTFALFDKSTSVVSCKKTNRIVRDYIGVTGKGPLVNVDKRLLRKNVVELVDPDFLDDYFVDVEIFQVTLSRASTATYAAGMSDLDAINNFEKGQQRVESDSNLEQARRAIIEARDCVQRLVKILETSQS</sequence>
<dbReference type="EMBL" id="HBIO01003348">
    <property type="protein sequence ID" value="CAE0457448.1"/>
    <property type="molecule type" value="Transcribed_RNA"/>
</dbReference>
<gene>
    <name evidence="2" type="ORF">CDEB00056_LOCUS2289</name>
</gene>
<feature type="signal peptide" evidence="1">
    <location>
        <begin position="1"/>
        <end position="22"/>
    </location>
</feature>
<name>A0A7S3PWG6_9STRA</name>